<evidence type="ECO:0000256" key="1">
    <source>
        <dbReference type="SAM" id="Phobius"/>
    </source>
</evidence>
<keyword evidence="1" id="KW-1133">Transmembrane helix</keyword>
<dbReference type="AlphaFoldDB" id="A0A942Z863"/>
<feature type="transmembrane region" description="Helical" evidence="1">
    <location>
        <begin position="90"/>
        <end position="108"/>
    </location>
</feature>
<sequence length="140" mass="15821">MKIKKMKMYGLLLVLGVILVVIGGFVVKNPELKALSGVLIGVGAGLFGMSGGELIKNKLIQKDPLYNKKLEIEQKDERNIYIRNTAKGKAFDIMSIVYSILMLIFILLEAELIFILLIVSAYIVGYGIYFRYLYKYSNEM</sequence>
<evidence type="ECO:0000313" key="3">
    <source>
        <dbReference type="Proteomes" id="UP000724672"/>
    </source>
</evidence>
<comment type="caution">
    <text evidence="2">The sequence shown here is derived from an EMBL/GenBank/DDBJ whole genome shotgun (WGS) entry which is preliminary data.</text>
</comment>
<organism evidence="2 3">
    <name type="scientific">Anaeromonas frigoriresistens</name>
    <dbReference type="NCBI Taxonomy" id="2683708"/>
    <lineage>
        <taxon>Bacteria</taxon>
        <taxon>Bacillati</taxon>
        <taxon>Bacillota</taxon>
        <taxon>Tissierellia</taxon>
        <taxon>Tissierellales</taxon>
        <taxon>Thermohalobacteraceae</taxon>
        <taxon>Anaeromonas</taxon>
    </lineage>
</organism>
<name>A0A942Z863_9FIRM</name>
<dbReference type="RefSeq" id="WP_203365561.1">
    <property type="nucleotide sequence ID" value="NZ_WSFT01000019.1"/>
</dbReference>
<feature type="transmembrane region" description="Helical" evidence="1">
    <location>
        <begin position="34"/>
        <end position="55"/>
    </location>
</feature>
<dbReference type="EMBL" id="WSFT01000019">
    <property type="protein sequence ID" value="MBS4537639.1"/>
    <property type="molecule type" value="Genomic_DNA"/>
</dbReference>
<evidence type="ECO:0008006" key="4">
    <source>
        <dbReference type="Google" id="ProtNLM"/>
    </source>
</evidence>
<gene>
    <name evidence="2" type="ORF">GOQ27_04140</name>
</gene>
<evidence type="ECO:0000313" key="2">
    <source>
        <dbReference type="EMBL" id="MBS4537639.1"/>
    </source>
</evidence>
<proteinExistence type="predicted"/>
<accession>A0A942Z863</accession>
<reference evidence="2" key="1">
    <citation type="submission" date="2019-12" db="EMBL/GenBank/DDBJ databases">
        <title>Clostridiaceae gen. nov. sp. nov., isolated from sediment in Xinjiang, China.</title>
        <authorList>
            <person name="Zhang R."/>
        </authorList>
    </citation>
    <scope>NUCLEOTIDE SEQUENCE</scope>
    <source>
        <strain evidence="2">D2Q-11</strain>
    </source>
</reference>
<dbReference type="InterPro" id="IPR019235">
    <property type="entry name" value="DUF2178_TM"/>
</dbReference>
<keyword evidence="3" id="KW-1185">Reference proteome</keyword>
<protein>
    <recommendedName>
        <fullName evidence="4">DUF2178 domain-containing protein</fullName>
    </recommendedName>
</protein>
<feature type="transmembrane region" description="Helical" evidence="1">
    <location>
        <begin position="114"/>
        <end position="134"/>
    </location>
</feature>
<dbReference type="Proteomes" id="UP000724672">
    <property type="component" value="Unassembled WGS sequence"/>
</dbReference>
<keyword evidence="1" id="KW-0472">Membrane</keyword>
<keyword evidence="1" id="KW-0812">Transmembrane</keyword>
<dbReference type="Pfam" id="PF09946">
    <property type="entry name" value="DUF2178"/>
    <property type="match status" value="1"/>
</dbReference>